<dbReference type="EMBL" id="SDRB02001835">
    <property type="protein sequence ID" value="THG20575.1"/>
    <property type="molecule type" value="Genomic_DNA"/>
</dbReference>
<organism evidence="4 5">
    <name type="scientific">Camellia sinensis var. sinensis</name>
    <name type="common">China tea</name>
    <dbReference type="NCBI Taxonomy" id="542762"/>
    <lineage>
        <taxon>Eukaryota</taxon>
        <taxon>Viridiplantae</taxon>
        <taxon>Streptophyta</taxon>
        <taxon>Embryophyta</taxon>
        <taxon>Tracheophyta</taxon>
        <taxon>Spermatophyta</taxon>
        <taxon>Magnoliopsida</taxon>
        <taxon>eudicotyledons</taxon>
        <taxon>Gunneridae</taxon>
        <taxon>Pentapetalae</taxon>
        <taxon>asterids</taxon>
        <taxon>Ericales</taxon>
        <taxon>Theaceae</taxon>
        <taxon>Camellia</taxon>
    </lineage>
</organism>
<keyword evidence="1" id="KW-0863">Zinc-finger</keyword>
<comment type="caution">
    <text evidence="4">The sequence shown here is derived from an EMBL/GenBank/DDBJ whole genome shotgun (WGS) entry which is preliminary data.</text>
</comment>
<dbReference type="PANTHER" id="PTHR20922:SF15">
    <property type="entry name" value="A_TM021B04.14 PROTEIN"/>
    <property type="match status" value="1"/>
</dbReference>
<dbReference type="GO" id="GO:0008270">
    <property type="term" value="F:zinc ion binding"/>
    <property type="evidence" value="ECO:0007669"/>
    <property type="project" value="UniProtKB-KW"/>
</dbReference>
<keyword evidence="5" id="KW-1185">Reference proteome</keyword>
<dbReference type="PROSITE" id="PS51501">
    <property type="entry name" value="ZF_DNL"/>
    <property type="match status" value="1"/>
</dbReference>
<dbReference type="InterPro" id="IPR024158">
    <property type="entry name" value="Mt_import_TIM15"/>
</dbReference>
<evidence type="ECO:0000313" key="5">
    <source>
        <dbReference type="Proteomes" id="UP000306102"/>
    </source>
</evidence>
<dbReference type="GO" id="GO:0030150">
    <property type="term" value="P:protein import into mitochondrial matrix"/>
    <property type="evidence" value="ECO:0007669"/>
    <property type="project" value="TreeGrafter"/>
</dbReference>
<dbReference type="PANTHER" id="PTHR20922">
    <property type="entry name" value="DNL-TYPE ZINC FINGER PROTEIN"/>
    <property type="match status" value="1"/>
</dbReference>
<dbReference type="GO" id="GO:0050821">
    <property type="term" value="P:protein stabilization"/>
    <property type="evidence" value="ECO:0007669"/>
    <property type="project" value="TreeGrafter"/>
</dbReference>
<reference evidence="4 5" key="1">
    <citation type="journal article" date="2018" name="Proc. Natl. Acad. Sci. U.S.A.">
        <title>Draft genome sequence of Camellia sinensis var. sinensis provides insights into the evolution of the tea genome and tea quality.</title>
        <authorList>
            <person name="Wei C."/>
            <person name="Yang H."/>
            <person name="Wang S."/>
            <person name="Zhao J."/>
            <person name="Liu C."/>
            <person name="Gao L."/>
            <person name="Xia E."/>
            <person name="Lu Y."/>
            <person name="Tai Y."/>
            <person name="She G."/>
            <person name="Sun J."/>
            <person name="Cao H."/>
            <person name="Tong W."/>
            <person name="Gao Q."/>
            <person name="Li Y."/>
            <person name="Deng W."/>
            <person name="Jiang X."/>
            <person name="Wang W."/>
            <person name="Chen Q."/>
            <person name="Zhang S."/>
            <person name="Li H."/>
            <person name="Wu J."/>
            <person name="Wang P."/>
            <person name="Li P."/>
            <person name="Shi C."/>
            <person name="Zheng F."/>
            <person name="Jian J."/>
            <person name="Huang B."/>
            <person name="Shan D."/>
            <person name="Shi M."/>
            <person name="Fang C."/>
            <person name="Yue Y."/>
            <person name="Li F."/>
            <person name="Li D."/>
            <person name="Wei S."/>
            <person name="Han B."/>
            <person name="Jiang C."/>
            <person name="Yin Y."/>
            <person name="Xia T."/>
            <person name="Zhang Z."/>
            <person name="Bennetzen J.L."/>
            <person name="Zhao S."/>
            <person name="Wan X."/>
        </authorList>
    </citation>
    <scope>NUCLEOTIDE SEQUENCE [LARGE SCALE GENOMIC DNA]</scope>
    <source>
        <strain evidence="5">cv. Shuchazao</strain>
        <tissue evidence="4">Leaf</tissue>
    </source>
</reference>
<proteinExistence type="predicted"/>
<evidence type="ECO:0000313" key="4">
    <source>
        <dbReference type="EMBL" id="THG20575.1"/>
    </source>
</evidence>
<gene>
    <name evidence="4" type="ORF">TEA_028554</name>
</gene>
<dbReference type="Gene3D" id="1.10.510.10">
    <property type="entry name" value="Transferase(Phosphotransferase) domain 1"/>
    <property type="match status" value="1"/>
</dbReference>
<evidence type="ECO:0000256" key="1">
    <source>
        <dbReference type="PROSITE-ProRule" id="PRU00834"/>
    </source>
</evidence>
<dbReference type="AlphaFoldDB" id="A0A4S4EVP4"/>
<dbReference type="GO" id="GO:0005739">
    <property type="term" value="C:mitochondrion"/>
    <property type="evidence" value="ECO:0007669"/>
    <property type="project" value="TreeGrafter"/>
</dbReference>
<dbReference type="STRING" id="542762.A0A4S4EVP4"/>
<keyword evidence="1" id="KW-0479">Metal-binding</keyword>
<keyword evidence="1" id="KW-0862">Zinc</keyword>
<accession>A0A4S4EVP4</accession>
<dbReference type="Pfam" id="PF05180">
    <property type="entry name" value="zf-DNL"/>
    <property type="match status" value="1"/>
</dbReference>
<dbReference type="InterPro" id="IPR007853">
    <property type="entry name" value="Znf_DNL-typ"/>
</dbReference>
<sequence>MYVRNQIFASLKKRKSNLRLRDLDFSSLWRSHCAVWSISLCCEVDLVVRFESVCTGDIFITLPHNHNPSTKIKASTLENQTMKALTSPATIVSSTPSCLPIFFPITKDSSSSSQSRRFLRLPTSSKNNSNESDLHSDSYDSSLVPILSNRTLSQDAAMGLVLSAASVRGWTTDSGMEGPSVPAGAEPNSGMERVSTFPWSLFTKSPRRRMLVAFTCNVCGQRTTRAINPHAYTDGTVFVQCCGCNVFHKLVDNLNLFHGLKCYVNPSFHYPDPKSDDVTFKYLDMNDDDDDDNDNDGDNDIFPTYECAPPLDVEEVLRRFMTSVYQSIESYFATGIQGLRPMIPKHTYPKMLELLESCWQQDPTLRPEFSEITEILQHMAEKARKRFGTFFTSTMLLSRNLM</sequence>
<feature type="domain" description="DNL-type" evidence="3">
    <location>
        <begin position="205"/>
        <end position="301"/>
    </location>
</feature>
<evidence type="ECO:0000259" key="3">
    <source>
        <dbReference type="PROSITE" id="PS51501"/>
    </source>
</evidence>
<dbReference type="Proteomes" id="UP000306102">
    <property type="component" value="Unassembled WGS sequence"/>
</dbReference>
<protein>
    <recommendedName>
        <fullName evidence="3">DNL-type domain-containing protein</fullName>
    </recommendedName>
</protein>
<name>A0A4S4EVP4_CAMSN</name>
<dbReference type="SUPFAM" id="SSF56112">
    <property type="entry name" value="Protein kinase-like (PK-like)"/>
    <property type="match status" value="1"/>
</dbReference>
<dbReference type="GO" id="GO:0051087">
    <property type="term" value="F:protein-folding chaperone binding"/>
    <property type="evidence" value="ECO:0007669"/>
    <property type="project" value="TreeGrafter"/>
</dbReference>
<feature type="region of interest" description="Disordered" evidence="2">
    <location>
        <begin position="108"/>
        <end position="138"/>
    </location>
</feature>
<dbReference type="GO" id="GO:0006457">
    <property type="term" value="P:protein folding"/>
    <property type="evidence" value="ECO:0007669"/>
    <property type="project" value="TreeGrafter"/>
</dbReference>
<dbReference type="InterPro" id="IPR011009">
    <property type="entry name" value="Kinase-like_dom_sf"/>
</dbReference>
<evidence type="ECO:0000256" key="2">
    <source>
        <dbReference type="SAM" id="MobiDB-lite"/>
    </source>
</evidence>
<feature type="compositionally biased region" description="Polar residues" evidence="2">
    <location>
        <begin position="122"/>
        <end position="131"/>
    </location>
</feature>